<evidence type="ECO:0000256" key="13">
    <source>
        <dbReference type="ARBA" id="ARBA00045128"/>
    </source>
</evidence>
<keyword evidence="18" id="KW-1185">Reference proteome</keyword>
<organism evidence="17 18">
    <name type="scientific">Xiphophorus maculatus</name>
    <name type="common">Southern platyfish</name>
    <name type="synonym">Platypoecilus maculatus</name>
    <dbReference type="NCBI Taxonomy" id="8083"/>
    <lineage>
        <taxon>Eukaryota</taxon>
        <taxon>Metazoa</taxon>
        <taxon>Chordata</taxon>
        <taxon>Craniata</taxon>
        <taxon>Vertebrata</taxon>
        <taxon>Euteleostomi</taxon>
        <taxon>Actinopterygii</taxon>
        <taxon>Neopterygii</taxon>
        <taxon>Teleostei</taxon>
        <taxon>Neoteleostei</taxon>
        <taxon>Acanthomorphata</taxon>
        <taxon>Ovalentaria</taxon>
        <taxon>Atherinomorphae</taxon>
        <taxon>Cyprinodontiformes</taxon>
        <taxon>Poeciliidae</taxon>
        <taxon>Poeciliinae</taxon>
        <taxon>Xiphophorus</taxon>
    </lineage>
</organism>
<gene>
    <name evidence="17" type="primary">ALG11</name>
</gene>
<dbReference type="InterPro" id="IPR031814">
    <property type="entry name" value="ALG11_N"/>
</dbReference>
<evidence type="ECO:0000256" key="8">
    <source>
        <dbReference type="ARBA" id="ARBA00022692"/>
    </source>
</evidence>
<reference evidence="17" key="3">
    <citation type="submission" date="2025-08" db="UniProtKB">
        <authorList>
            <consortium name="Ensembl"/>
        </authorList>
    </citation>
    <scope>IDENTIFICATION</scope>
    <source>
        <strain evidence="17">JP 163 A</strain>
    </source>
</reference>
<dbReference type="Pfam" id="PF00534">
    <property type="entry name" value="Glycos_transf_1"/>
    <property type="match status" value="1"/>
</dbReference>
<keyword evidence="7 14" id="KW-0808">Transferase</keyword>
<evidence type="ECO:0000256" key="4">
    <source>
        <dbReference type="ARBA" id="ARBA00012645"/>
    </source>
</evidence>
<sequence length="521" mass="58827">MDIFRPFCADFADFSFRVNHSASNAVQTMMSQTQSACLCFRLLWKLMLPLLLLCMLLVAVLVLLVLAVRHWLQSTRNARRAREGRPTVAFFHPYCNAGGGGERVLWCAIRALQNRYVDINFVVYTGDLGVTGQQILEGARQRFNIVLPRPVRFIFLQHRVLVEPGLFPQFTLLGQSVGSVFLGWEALTELVPDLYIDSMGYAFTLPLFRYLGGCSVGSYVHYPTISTDMLSVVRERNPRFNNPDFISNSLFLSAFKLVYYCLFALLYGMAGSCSDVIMVNSSWTLDHILSLWRSPNRTSVVYPPCDVSAFLDIPLEEDGDRKCHSIISIGQFRPEKDHRLQIRAFKKVLDRRREGSGVREGLKLVLIGGCRNQEDEDRVLMLRGLCQELGVADRVQFKLNISFEELKRQMSEATIGLHTMWNEHFGIGVVECMAAGKVIVAHKSGGPKLDIVRPFDGGQTGFLAEDEDSYAGAIEKILALPPDSRLQIRHNARQSVARFSDQEFEACFLEAMEPLMGTLER</sequence>
<evidence type="ECO:0000256" key="14">
    <source>
        <dbReference type="RuleBase" id="RU367051"/>
    </source>
</evidence>
<evidence type="ECO:0000259" key="15">
    <source>
        <dbReference type="Pfam" id="PF00534"/>
    </source>
</evidence>
<evidence type="ECO:0000256" key="6">
    <source>
        <dbReference type="ARBA" id="ARBA00022676"/>
    </source>
</evidence>
<dbReference type="GeneTree" id="ENSGT00550000075118"/>
<reference evidence="18" key="1">
    <citation type="submission" date="2012-01" db="EMBL/GenBank/DDBJ databases">
        <authorList>
            <person name="Walter R."/>
            <person name="Schartl M."/>
            <person name="Warren W."/>
        </authorList>
    </citation>
    <scope>NUCLEOTIDE SEQUENCE [LARGE SCALE GENOMIC DNA]</scope>
    <source>
        <strain evidence="18">JP 163 A</strain>
    </source>
</reference>
<dbReference type="STRING" id="8083.ENSXMAP00000030029"/>
<evidence type="ECO:0000256" key="9">
    <source>
        <dbReference type="ARBA" id="ARBA00022824"/>
    </source>
</evidence>
<evidence type="ECO:0000256" key="3">
    <source>
        <dbReference type="ARBA" id="ARBA00009481"/>
    </source>
</evidence>
<dbReference type="InParanoid" id="A0A3B5QEM5"/>
<dbReference type="GO" id="GO:0006487">
    <property type="term" value="P:protein N-linked glycosylation"/>
    <property type="evidence" value="ECO:0007669"/>
    <property type="project" value="TreeGrafter"/>
</dbReference>
<evidence type="ECO:0000256" key="1">
    <source>
        <dbReference type="ARBA" id="ARBA00004389"/>
    </source>
</evidence>
<dbReference type="PANTHER" id="PTHR45919:SF1">
    <property type="entry name" value="GDP-MAN:MAN(3)GLCNAC(2)-PP-DOL ALPHA-1,2-MANNOSYLTRANSFERASE"/>
    <property type="match status" value="1"/>
</dbReference>
<feature type="domain" description="ALG11 mannosyltransferase N-terminal" evidence="16">
    <location>
        <begin position="87"/>
        <end position="292"/>
    </location>
</feature>
<comment type="similarity">
    <text evidence="3 14">Belongs to the glycosyltransferase group 1 family. Glycosyltransferase 4 subfamily.</text>
</comment>
<reference evidence="17" key="4">
    <citation type="submission" date="2025-09" db="UniProtKB">
        <authorList>
            <consortium name="Ensembl"/>
        </authorList>
    </citation>
    <scope>IDENTIFICATION</scope>
    <source>
        <strain evidence="17">JP 163 A</strain>
    </source>
</reference>
<dbReference type="GO" id="GO:0005789">
    <property type="term" value="C:endoplasmic reticulum membrane"/>
    <property type="evidence" value="ECO:0007669"/>
    <property type="project" value="UniProtKB-SubCell"/>
</dbReference>
<keyword evidence="6 14" id="KW-0328">Glycosyltransferase</keyword>
<evidence type="ECO:0000256" key="10">
    <source>
        <dbReference type="ARBA" id="ARBA00022989"/>
    </source>
</evidence>
<comment type="catalytic activity">
    <reaction evidence="12 14">
        <text>an alpha-D-Man-(1-&gt;3)-[alpha-D-Man-(1-&gt;6)]-beta-D-Man-(1-&gt;4)-beta-D-GlcNAc-(1-&gt;4)-alpha-D-GlcNAc-diphospho-di-trans,poly-cis-dolichol + 2 GDP-alpha-D-mannose = an alpha-D-Man-(1-&gt;2)-alpha-D-Man-(1-&gt;2)-alpha-D-Man-(1-&gt;3)-[alpha-D-Man-(1-&gt;6)]-beta-D-Man-(1-&gt;4)-beta-D-GlcNAc-(1-&gt;4)-alpha-D-GlcNAc-diphospho-di-trans,poly-cis-dolichol + 2 GDP + 2 H(+)</text>
        <dbReference type="Rhea" id="RHEA:29523"/>
        <dbReference type="Rhea" id="RHEA-COMP:19515"/>
        <dbReference type="Rhea" id="RHEA-COMP:19516"/>
        <dbReference type="ChEBI" id="CHEBI:15378"/>
        <dbReference type="ChEBI" id="CHEBI:57527"/>
        <dbReference type="ChEBI" id="CHEBI:58189"/>
        <dbReference type="ChEBI" id="CHEBI:132511"/>
        <dbReference type="ChEBI" id="CHEBI:132515"/>
        <dbReference type="EC" id="2.4.1.131"/>
    </reaction>
    <physiologicalReaction direction="left-to-right" evidence="12 14">
        <dbReference type="Rhea" id="RHEA:29524"/>
    </physiologicalReaction>
</comment>
<evidence type="ECO:0000256" key="7">
    <source>
        <dbReference type="ARBA" id="ARBA00022679"/>
    </source>
</evidence>
<dbReference type="InterPro" id="IPR038013">
    <property type="entry name" value="ALG11"/>
</dbReference>
<accession>A0A3B5QEM5</accession>
<evidence type="ECO:0000256" key="5">
    <source>
        <dbReference type="ARBA" id="ARBA00022018"/>
    </source>
</evidence>
<dbReference type="OMA" id="WKHFTLI"/>
<evidence type="ECO:0000259" key="16">
    <source>
        <dbReference type="Pfam" id="PF15924"/>
    </source>
</evidence>
<dbReference type="AlphaFoldDB" id="A0A3B5QEM5"/>
<dbReference type="SUPFAM" id="SSF53756">
    <property type="entry name" value="UDP-Glycosyltransferase/glycogen phosphorylase"/>
    <property type="match status" value="1"/>
</dbReference>
<dbReference type="CDD" id="cd03806">
    <property type="entry name" value="GT4_ALG11-like"/>
    <property type="match status" value="1"/>
</dbReference>
<dbReference type="GO" id="GO:0004377">
    <property type="term" value="F:GDP-Man:Man(3)GlcNAc(2)-PP-Dol alpha-1,2-mannosyltransferase activity"/>
    <property type="evidence" value="ECO:0007669"/>
    <property type="project" value="UniProtKB-UniRule"/>
</dbReference>
<keyword evidence="11 14" id="KW-0472">Membrane</keyword>
<evidence type="ECO:0000256" key="11">
    <source>
        <dbReference type="ARBA" id="ARBA00023136"/>
    </source>
</evidence>
<evidence type="ECO:0000256" key="12">
    <source>
        <dbReference type="ARBA" id="ARBA00045065"/>
    </source>
</evidence>
<keyword evidence="9 14" id="KW-0256">Endoplasmic reticulum</keyword>
<name>A0A3B5QEM5_XIPMA</name>
<dbReference type="EC" id="2.4.1.131" evidence="4 14"/>
<proteinExistence type="inferred from homology"/>
<comment type="pathway">
    <text evidence="2 14">Protein modification; protein glycosylation.</text>
</comment>
<evidence type="ECO:0000256" key="2">
    <source>
        <dbReference type="ARBA" id="ARBA00004922"/>
    </source>
</evidence>
<comment type="subcellular location">
    <subcellularLocation>
        <location evidence="1">Endoplasmic reticulum membrane</location>
        <topology evidence="1">Single-pass membrane protein</topology>
    </subcellularLocation>
</comment>
<reference evidence="18" key="2">
    <citation type="journal article" date="2013" name="Nat. Genet.">
        <title>The genome of the platyfish, Xiphophorus maculatus, provides insights into evolutionary adaptation and several complex traits.</title>
        <authorList>
            <person name="Schartl M."/>
            <person name="Walter R.B."/>
            <person name="Shen Y."/>
            <person name="Garcia T."/>
            <person name="Catchen J."/>
            <person name="Amores A."/>
            <person name="Braasch I."/>
            <person name="Chalopin D."/>
            <person name="Volff J.N."/>
            <person name="Lesch K.P."/>
            <person name="Bisazza A."/>
            <person name="Minx P."/>
            <person name="Hillier L."/>
            <person name="Wilson R.K."/>
            <person name="Fuerstenberg S."/>
            <person name="Boore J."/>
            <person name="Searle S."/>
            <person name="Postlethwait J.H."/>
            <person name="Warren W.C."/>
        </authorList>
    </citation>
    <scope>NUCLEOTIDE SEQUENCE [LARGE SCALE GENOMIC DNA]</scope>
    <source>
        <strain evidence="18">JP 163 A</strain>
    </source>
</reference>
<dbReference type="FunFam" id="3.40.50.2000:FF:000076">
    <property type="entry name" value="GDP-Man:Man(3)GlcNAc(2)-PP-Dol alpha-1,2-mannosyltransferase"/>
    <property type="match status" value="1"/>
</dbReference>
<keyword evidence="10 14" id="KW-1133">Transmembrane helix</keyword>
<dbReference type="Proteomes" id="UP000002852">
    <property type="component" value="Unassembled WGS sequence"/>
</dbReference>
<dbReference type="Gene3D" id="3.40.50.2000">
    <property type="entry name" value="Glycogen Phosphorylase B"/>
    <property type="match status" value="1"/>
</dbReference>
<keyword evidence="8 14" id="KW-0812">Transmembrane</keyword>
<dbReference type="UniPathway" id="UPA00378"/>
<evidence type="ECO:0000313" key="18">
    <source>
        <dbReference type="Proteomes" id="UP000002852"/>
    </source>
</evidence>
<dbReference type="Pfam" id="PF15924">
    <property type="entry name" value="ALG11_N"/>
    <property type="match status" value="1"/>
</dbReference>
<dbReference type="PANTHER" id="PTHR45919">
    <property type="entry name" value="GDP-MAN:MAN(3)GLCNAC(2)-PP-DOL ALPHA-1,2-MANNOSYLTRANSFERASE"/>
    <property type="match status" value="1"/>
</dbReference>
<dbReference type="InterPro" id="IPR001296">
    <property type="entry name" value="Glyco_trans_1"/>
</dbReference>
<evidence type="ECO:0000313" key="17">
    <source>
        <dbReference type="Ensembl" id="ENSXMAP00000030029.1"/>
    </source>
</evidence>
<comment type="function">
    <text evidence="13">GDP-Man:Man(3)GlcNAc(2)-PP-Dol alpha-1,2-mannosyltransferase that operates in the biosynthetic pathway of dolichol-linked oligosaccharides, the glycan precursors employed in protein asparagine (N)-glycosylation. The assembly of dolichol-linked oligosaccharides begins on the cytosolic side of the endoplasmic reticulum membrane and finishes in its lumen. The sequential addition of sugars to dolichol pyrophosphate produces dolichol-linked oligosaccharides containing fourteen sugars, including two GlcNAcs, nine mannoses and three glucoses. Once assembled, the oligosaccharide is transferred from the lipid to nascent proteins by oligosaccharyltransferases. Catalyzes, on the cytoplasmic face of the endoplasmic reticulum, the addition of the fourth and fifth mannose residues to the dolichol-linked oligosaccharide chain, to produce Man(5)GlcNAc(2)-PP-dolichol core oligosaccharide. Man(5)GlcNAc(2)-PP-dolichol is a substrate for ALG3, the following enzyme in the biosynthetic pathway.</text>
</comment>
<feature type="domain" description="Glycosyl transferase family 1" evidence="15">
    <location>
        <begin position="326"/>
        <end position="494"/>
    </location>
</feature>
<protein>
    <recommendedName>
        <fullName evidence="5 14">GDP-Man:Man(3)GlcNAc(2)-PP-Dol alpha-1,2-mannosyltransferase</fullName>
        <ecNumber evidence="4 14">2.4.1.131</ecNumber>
    </recommendedName>
</protein>
<dbReference type="Ensembl" id="ENSXMAT00000038509.1">
    <property type="protein sequence ID" value="ENSXMAP00000030029.1"/>
    <property type="gene ID" value="ENSXMAG00000012465.2"/>
</dbReference>
<feature type="transmembrane region" description="Helical" evidence="14">
    <location>
        <begin position="249"/>
        <end position="270"/>
    </location>
</feature>
<feature type="transmembrane region" description="Helical" evidence="14">
    <location>
        <begin position="50"/>
        <end position="72"/>
    </location>
</feature>